<feature type="transmembrane region" description="Helical" evidence="6">
    <location>
        <begin position="130"/>
        <end position="154"/>
    </location>
</feature>
<keyword evidence="3 6" id="KW-0812">Transmembrane</keyword>
<evidence type="ECO:0000256" key="5">
    <source>
        <dbReference type="ARBA" id="ARBA00023136"/>
    </source>
</evidence>
<dbReference type="GO" id="GO:0009061">
    <property type="term" value="P:anaerobic respiration"/>
    <property type="evidence" value="ECO:0007669"/>
    <property type="project" value="TreeGrafter"/>
</dbReference>
<feature type="transmembrane region" description="Helical" evidence="6">
    <location>
        <begin position="166"/>
        <end position="187"/>
    </location>
</feature>
<name>A0A447NIX9_SALET</name>
<dbReference type="EMBL" id="LR134142">
    <property type="protein sequence ID" value="VEA03249.1"/>
    <property type="molecule type" value="Genomic_DNA"/>
</dbReference>
<keyword evidence="5 6" id="KW-0472">Membrane</keyword>
<keyword evidence="2" id="KW-1003">Cell membrane</keyword>
<gene>
    <name evidence="7" type="primary">hybB_1</name>
    <name evidence="7" type="ORF">NCTC7406_00767</name>
</gene>
<organism evidence="7 8">
    <name type="scientific">Salmonella enterica subsp. enterica serovar Sanjuan</name>
    <dbReference type="NCBI Taxonomy" id="1160765"/>
    <lineage>
        <taxon>Bacteria</taxon>
        <taxon>Pseudomonadati</taxon>
        <taxon>Pseudomonadota</taxon>
        <taxon>Gammaproteobacteria</taxon>
        <taxon>Enterobacterales</taxon>
        <taxon>Enterobacteriaceae</taxon>
        <taxon>Salmonella</taxon>
    </lineage>
</organism>
<evidence type="ECO:0000256" key="6">
    <source>
        <dbReference type="SAM" id="Phobius"/>
    </source>
</evidence>
<evidence type="ECO:0000256" key="2">
    <source>
        <dbReference type="ARBA" id="ARBA00022475"/>
    </source>
</evidence>
<dbReference type="AlphaFoldDB" id="A0A447NIX9"/>
<dbReference type="PANTHER" id="PTHR30074:SF4">
    <property type="entry name" value="NI_FE-HYDROGENASE 2 B-TYPE CYTOCHROME SUBUNIT-RELATED"/>
    <property type="match status" value="1"/>
</dbReference>
<evidence type="ECO:0000256" key="1">
    <source>
        <dbReference type="ARBA" id="ARBA00004651"/>
    </source>
</evidence>
<accession>A0A447NIX9</accession>
<evidence type="ECO:0000256" key="3">
    <source>
        <dbReference type="ARBA" id="ARBA00022692"/>
    </source>
</evidence>
<feature type="transmembrane region" description="Helical" evidence="6">
    <location>
        <begin position="12"/>
        <end position="31"/>
    </location>
</feature>
<comment type="subcellular location">
    <subcellularLocation>
        <location evidence="1">Cell membrane</location>
        <topology evidence="1">Multi-pass membrane protein</topology>
    </subcellularLocation>
</comment>
<proteinExistence type="predicted"/>
<protein>
    <submittedName>
        <fullName evidence="7">Putative hydrogenase 2 b cytochrome subunit</fullName>
    </submittedName>
</protein>
<dbReference type="PANTHER" id="PTHR30074">
    <property type="entry name" value="FORMATE DEHYDROGENASE, NITRATE-INDUCIBLE, CYTOCHROME B556 FDN SUBUNIT"/>
    <property type="match status" value="1"/>
</dbReference>
<feature type="transmembrane region" description="Helical" evidence="6">
    <location>
        <begin position="51"/>
        <end position="79"/>
    </location>
</feature>
<feature type="transmembrane region" description="Helical" evidence="6">
    <location>
        <begin position="91"/>
        <end position="110"/>
    </location>
</feature>
<sequence>MSHDPKPLGGKIISKPVIIFGPLIVLCMLLIVKRLVFGLGSVSDLNGGFPWGVWIAFDLLIGTGFACGGWALAWAVYVFNRGQYHPLVRPALLASLFGYSLGGLSITIDVGRYWNLPYFYIPGHFNVNSVLFETAVCMTIYIGVMALEFAPALFERLGWKVSLKRLNKVMFFIIALGALLPTMHPVLNGVIDDLGGL</sequence>
<dbReference type="InterPro" id="IPR051817">
    <property type="entry name" value="FDH_cytochrome_b556_subunit"/>
</dbReference>
<dbReference type="GO" id="GO:0005886">
    <property type="term" value="C:plasma membrane"/>
    <property type="evidence" value="ECO:0007669"/>
    <property type="project" value="UniProtKB-SubCell"/>
</dbReference>
<evidence type="ECO:0000313" key="7">
    <source>
        <dbReference type="EMBL" id="VEA03249.1"/>
    </source>
</evidence>
<reference evidence="7 8" key="1">
    <citation type="submission" date="2018-12" db="EMBL/GenBank/DDBJ databases">
        <authorList>
            <consortium name="Pathogen Informatics"/>
        </authorList>
    </citation>
    <scope>NUCLEOTIDE SEQUENCE [LARGE SCALE GENOMIC DNA]</scope>
    <source>
        <strain evidence="7 8">NCTC7406</strain>
    </source>
</reference>
<evidence type="ECO:0000313" key="8">
    <source>
        <dbReference type="Proteomes" id="UP000276345"/>
    </source>
</evidence>
<keyword evidence="4 6" id="KW-1133">Transmembrane helix</keyword>
<evidence type="ECO:0000256" key="4">
    <source>
        <dbReference type="ARBA" id="ARBA00022989"/>
    </source>
</evidence>
<dbReference type="Proteomes" id="UP000276345">
    <property type="component" value="Chromosome"/>
</dbReference>